<proteinExistence type="predicted"/>
<evidence type="ECO:0000313" key="1">
    <source>
        <dbReference type="EMBL" id="EDM04054.1"/>
    </source>
</evidence>
<accession>A6HDE9</accession>
<name>A6HDE9_RAT</name>
<sequence>MPPRRSIVEVKVLDVQKRRVPNKHYTKPGSEARSLLGLETWWWHFLWHLNDMGLRPDPQC</sequence>
<reference evidence="1 2" key="1">
    <citation type="submission" date="2005-07" db="EMBL/GenBank/DDBJ databases">
        <authorList>
            <person name="Mural R.J."/>
            <person name="Li P.W."/>
            <person name="Adams M.D."/>
            <person name="Amanatides P.G."/>
            <person name="Baden-Tillson H."/>
            <person name="Barnstead M."/>
            <person name="Chin S.H."/>
            <person name="Dew I."/>
            <person name="Evans C.A."/>
            <person name="Ferriera S."/>
            <person name="Flanigan M."/>
            <person name="Fosler C."/>
            <person name="Glodek A."/>
            <person name="Gu Z."/>
            <person name="Holt R.A."/>
            <person name="Jennings D."/>
            <person name="Kraft C.L."/>
            <person name="Lu F."/>
            <person name="Nguyen T."/>
            <person name="Nusskern D.R."/>
            <person name="Pfannkoch C.M."/>
            <person name="Sitter C."/>
            <person name="Sutton G.G."/>
            <person name="Venter J.C."/>
            <person name="Wang Z."/>
            <person name="Woodage T."/>
            <person name="Zheng X.H."/>
            <person name="Zhong F."/>
        </authorList>
    </citation>
    <scope>NUCLEOTIDE SEQUENCE [LARGE SCALE GENOMIC DNA]</scope>
    <source>
        <strain>BN</strain>
        <strain evidence="2">Sprague-Dawley</strain>
    </source>
</reference>
<dbReference type="EMBL" id="CH473948">
    <property type="protein sequence ID" value="EDM04054.1"/>
    <property type="molecule type" value="Genomic_DNA"/>
</dbReference>
<dbReference type="AlphaFoldDB" id="A6HDE9"/>
<evidence type="ECO:0000313" key="2">
    <source>
        <dbReference type="Proteomes" id="UP000234681"/>
    </source>
</evidence>
<protein>
    <submittedName>
        <fullName evidence="1">RCG34590</fullName>
    </submittedName>
</protein>
<organism evidence="1 2">
    <name type="scientific">Rattus norvegicus</name>
    <name type="common">Rat</name>
    <dbReference type="NCBI Taxonomy" id="10116"/>
    <lineage>
        <taxon>Eukaryota</taxon>
        <taxon>Metazoa</taxon>
        <taxon>Chordata</taxon>
        <taxon>Craniata</taxon>
        <taxon>Vertebrata</taxon>
        <taxon>Euteleostomi</taxon>
        <taxon>Mammalia</taxon>
        <taxon>Eutheria</taxon>
        <taxon>Euarchontoglires</taxon>
        <taxon>Glires</taxon>
        <taxon>Rodentia</taxon>
        <taxon>Myomorpha</taxon>
        <taxon>Muroidea</taxon>
        <taxon>Muridae</taxon>
        <taxon>Murinae</taxon>
        <taxon>Rattus</taxon>
    </lineage>
</organism>
<dbReference type="Proteomes" id="UP000234681">
    <property type="component" value="Chromosome 10"/>
</dbReference>
<gene>
    <name evidence="1" type="ORF">rCG_34590</name>
</gene>